<dbReference type="PANTHER" id="PTHR24027">
    <property type="entry name" value="CADHERIN-23"/>
    <property type="match status" value="1"/>
</dbReference>
<evidence type="ECO:0000256" key="2">
    <source>
        <dbReference type="ARBA" id="ARBA00004251"/>
    </source>
</evidence>
<evidence type="ECO:0000256" key="13">
    <source>
        <dbReference type="ARBA" id="ARBA00023893"/>
    </source>
</evidence>
<keyword evidence="20" id="KW-1185">Reference proteome</keyword>
<evidence type="ECO:0000313" key="20">
    <source>
        <dbReference type="Proteomes" id="UP000826234"/>
    </source>
</evidence>
<feature type="transmembrane region" description="Helical" evidence="17">
    <location>
        <begin position="253"/>
        <end position="275"/>
    </location>
</feature>
<evidence type="ECO:0000256" key="4">
    <source>
        <dbReference type="ARBA" id="ARBA00004601"/>
    </source>
</evidence>
<evidence type="ECO:0000256" key="6">
    <source>
        <dbReference type="ARBA" id="ARBA00022692"/>
    </source>
</evidence>
<name>A0ABQ7SQX5_PHRPL</name>
<evidence type="ECO:0000259" key="18">
    <source>
        <dbReference type="PROSITE" id="PS50268"/>
    </source>
</evidence>
<dbReference type="InterPro" id="IPR039808">
    <property type="entry name" value="Cadherin"/>
</dbReference>
<evidence type="ECO:0000256" key="11">
    <source>
        <dbReference type="ARBA" id="ARBA00023034"/>
    </source>
</evidence>
<dbReference type="Pfam" id="PF01049">
    <property type="entry name" value="CADH_Y-type_LIR"/>
    <property type="match status" value="1"/>
</dbReference>
<dbReference type="EMBL" id="JAIPUX010003776">
    <property type="protein sequence ID" value="KAH0619735.1"/>
    <property type="molecule type" value="Genomic_DNA"/>
</dbReference>
<evidence type="ECO:0000256" key="7">
    <source>
        <dbReference type="ARBA" id="ARBA00022737"/>
    </source>
</evidence>
<dbReference type="InterPro" id="IPR015919">
    <property type="entry name" value="Cadherin-like_sf"/>
</dbReference>
<feature type="compositionally biased region" description="Basic and acidic residues" evidence="16">
    <location>
        <begin position="293"/>
        <end position="308"/>
    </location>
</feature>
<evidence type="ECO:0000256" key="16">
    <source>
        <dbReference type="SAM" id="MobiDB-lite"/>
    </source>
</evidence>
<evidence type="ECO:0000256" key="8">
    <source>
        <dbReference type="ARBA" id="ARBA00022753"/>
    </source>
</evidence>
<evidence type="ECO:0000313" key="19">
    <source>
        <dbReference type="EMBL" id="KAH0619735.1"/>
    </source>
</evidence>
<dbReference type="CDD" id="cd11304">
    <property type="entry name" value="Cadherin_repeat"/>
    <property type="match status" value="1"/>
</dbReference>
<dbReference type="Pfam" id="PF00028">
    <property type="entry name" value="Cadherin"/>
    <property type="match status" value="1"/>
</dbReference>
<comment type="function">
    <text evidence="15">Cadherins are calcium-dependent cell adhesion proteins.</text>
</comment>
<feature type="region of interest" description="Disordered" evidence="16">
    <location>
        <begin position="153"/>
        <end position="174"/>
    </location>
</feature>
<dbReference type="Gene3D" id="4.10.900.10">
    <property type="entry name" value="TCF3-CBD (Catenin binding domain)"/>
    <property type="match status" value="1"/>
</dbReference>
<keyword evidence="8" id="KW-0967">Endosome</keyword>
<keyword evidence="7" id="KW-0677">Repeat</keyword>
<proteinExistence type="predicted"/>
<evidence type="ECO:0000256" key="12">
    <source>
        <dbReference type="ARBA" id="ARBA00023136"/>
    </source>
</evidence>
<feature type="domain" description="Cadherin" evidence="18">
    <location>
        <begin position="95"/>
        <end position="159"/>
    </location>
</feature>
<evidence type="ECO:0000256" key="9">
    <source>
        <dbReference type="ARBA" id="ARBA00022837"/>
    </source>
</evidence>
<evidence type="ECO:0000256" key="14">
    <source>
        <dbReference type="PROSITE-ProRule" id="PRU00043"/>
    </source>
</evidence>
<keyword evidence="11" id="KW-0333">Golgi apparatus</keyword>
<reference evidence="19 20" key="1">
    <citation type="journal article" date="2022" name="Gigascience">
        <title>A chromosome-level genome assembly and annotation of the desert horned lizard, Phrynosoma platyrhinos, provides insight into chromosomal rearrangements among reptiles.</title>
        <authorList>
            <person name="Koochekian N."/>
            <person name="Ascanio A."/>
            <person name="Farleigh K."/>
            <person name="Card D.C."/>
            <person name="Schield D.R."/>
            <person name="Castoe T.A."/>
            <person name="Jezkova T."/>
        </authorList>
    </citation>
    <scope>NUCLEOTIDE SEQUENCE [LARGE SCALE GENOMIC DNA]</scope>
    <source>
        <strain evidence="19">NK-2021</strain>
    </source>
</reference>
<dbReference type="PROSITE" id="PS50268">
    <property type="entry name" value="CADHERIN_2"/>
    <property type="match status" value="1"/>
</dbReference>
<sequence>MPAGVRFGVLHFPGASGGFGASPGLGPRMTPQRFPMTLRSAGFQSLPLCPGAGLFVPCLLADDSALIQSGSETLAPKVGKSGRNSKDINEGPIFIPPEKKVTKPEDLAVGQTVATYTAQDPDKFLQQTIRYSIGSDPAGWLRVNPENGIIESRSELDRESPFDVNDNGPQPEPRAFDICSRNPEPQVLSIVDKDLPPNTQPFTAKLELGSSANWTVKMNTENNDDDDDDDDDELHATVSLETRVQSSQCYCRGFSWLPLPLSCVPVLLLLLLLFVRRRKVVKEPLLPPEDDTRDNLHRGLDARPEITRNDVAPTLMPAPQYRPRPANPDEIGNFIDENLKAADTDPTAPPYDSLLVFDYEGNGSEATSLSSLNSSNGDQDQDYDYLNDWGNRFKKLADMYGGGEEED</sequence>
<keyword evidence="10 17" id="KW-1133">Transmembrane helix</keyword>
<keyword evidence="9 14" id="KW-0106">Calcium</keyword>
<dbReference type="InterPro" id="IPR000233">
    <property type="entry name" value="Cadherin_Y-type_LIR"/>
</dbReference>
<comment type="subcellular location">
    <subcellularLocation>
        <location evidence="2">Cell membrane</location>
        <topology evidence="2">Single-pass type I membrane protein</topology>
    </subcellularLocation>
    <subcellularLocation>
        <location evidence="3">Cytoplasm</location>
    </subcellularLocation>
    <subcellularLocation>
        <location evidence="1">Endosome</location>
    </subcellularLocation>
    <subcellularLocation>
        <location evidence="4">Golgi apparatus</location>
        <location evidence="4">trans-Golgi network</location>
    </subcellularLocation>
</comment>
<keyword evidence="12 17" id="KW-0472">Membrane</keyword>
<comment type="caution">
    <text evidence="19">The sequence shown here is derived from an EMBL/GenBank/DDBJ whole genome shotgun (WGS) entry which is preliminary data.</text>
</comment>
<keyword evidence="6 17" id="KW-0812">Transmembrane</keyword>
<gene>
    <name evidence="19" type="ORF">JD844_000679</name>
</gene>
<dbReference type="InterPro" id="IPR002126">
    <property type="entry name" value="Cadherin-like_dom"/>
</dbReference>
<keyword evidence="5" id="KW-0963">Cytoplasm</keyword>
<evidence type="ECO:0000256" key="5">
    <source>
        <dbReference type="ARBA" id="ARBA00022490"/>
    </source>
</evidence>
<evidence type="ECO:0000256" key="15">
    <source>
        <dbReference type="RuleBase" id="RU004357"/>
    </source>
</evidence>
<evidence type="ECO:0000256" key="10">
    <source>
        <dbReference type="ARBA" id="ARBA00022989"/>
    </source>
</evidence>
<dbReference type="InterPro" id="IPR027397">
    <property type="entry name" value="Catenin-bd_sf"/>
</dbReference>
<dbReference type="PANTHER" id="PTHR24027:SF319">
    <property type="entry name" value="CADHERIN-1"/>
    <property type="match status" value="1"/>
</dbReference>
<evidence type="ECO:0000256" key="17">
    <source>
        <dbReference type="SAM" id="Phobius"/>
    </source>
</evidence>
<evidence type="ECO:0000256" key="3">
    <source>
        <dbReference type="ARBA" id="ARBA00004496"/>
    </source>
</evidence>
<accession>A0ABQ7SQX5</accession>
<organism evidence="19 20">
    <name type="scientific">Phrynosoma platyrhinos</name>
    <name type="common">Desert horned lizard</name>
    <dbReference type="NCBI Taxonomy" id="52577"/>
    <lineage>
        <taxon>Eukaryota</taxon>
        <taxon>Metazoa</taxon>
        <taxon>Chordata</taxon>
        <taxon>Craniata</taxon>
        <taxon>Vertebrata</taxon>
        <taxon>Euteleostomi</taxon>
        <taxon>Lepidosauria</taxon>
        <taxon>Squamata</taxon>
        <taxon>Bifurcata</taxon>
        <taxon>Unidentata</taxon>
        <taxon>Episquamata</taxon>
        <taxon>Toxicofera</taxon>
        <taxon>Iguania</taxon>
        <taxon>Phrynosomatidae</taxon>
        <taxon>Phrynosomatinae</taxon>
        <taxon>Phrynosoma</taxon>
    </lineage>
</organism>
<dbReference type="SUPFAM" id="SSF49313">
    <property type="entry name" value="Cadherin-like"/>
    <property type="match status" value="1"/>
</dbReference>
<feature type="region of interest" description="Disordered" evidence="16">
    <location>
        <begin position="76"/>
        <end position="97"/>
    </location>
</feature>
<evidence type="ECO:0000256" key="1">
    <source>
        <dbReference type="ARBA" id="ARBA00004177"/>
    </source>
</evidence>
<dbReference type="Gene3D" id="2.60.40.60">
    <property type="entry name" value="Cadherins"/>
    <property type="match status" value="2"/>
</dbReference>
<protein>
    <recommendedName>
        <fullName evidence="13">Cadherin-1</fullName>
    </recommendedName>
</protein>
<feature type="region of interest" description="Disordered" evidence="16">
    <location>
        <begin position="285"/>
        <end position="324"/>
    </location>
</feature>
<dbReference type="Proteomes" id="UP000826234">
    <property type="component" value="Unassembled WGS sequence"/>
</dbReference>